<feature type="transmembrane region" description="Helical" evidence="8">
    <location>
        <begin position="98"/>
        <end position="117"/>
    </location>
</feature>
<keyword evidence="5 8" id="KW-1133">Transmembrane helix</keyword>
<dbReference type="OrthoDB" id="9808602at2"/>
<dbReference type="InterPro" id="IPR003362">
    <property type="entry name" value="Bact_transf"/>
</dbReference>
<comment type="similarity">
    <text evidence="2">Belongs to the bacterial sugar transferase family.</text>
</comment>
<dbReference type="RefSeq" id="WP_160752949.1">
    <property type="nucleotide sequence ID" value="NZ_WTYA01000005.1"/>
</dbReference>
<evidence type="ECO:0000256" key="5">
    <source>
        <dbReference type="ARBA" id="ARBA00022989"/>
    </source>
</evidence>
<keyword evidence="4 8" id="KW-0812">Transmembrane</keyword>
<organism evidence="10 11">
    <name type="scientific">Qipengyuania algicida</name>
    <dbReference type="NCBI Taxonomy" id="1836209"/>
    <lineage>
        <taxon>Bacteria</taxon>
        <taxon>Pseudomonadati</taxon>
        <taxon>Pseudomonadota</taxon>
        <taxon>Alphaproteobacteria</taxon>
        <taxon>Sphingomonadales</taxon>
        <taxon>Erythrobacteraceae</taxon>
        <taxon>Qipengyuania</taxon>
    </lineage>
</organism>
<dbReference type="Proteomes" id="UP000439780">
    <property type="component" value="Unassembled WGS sequence"/>
</dbReference>
<evidence type="ECO:0000313" key="11">
    <source>
        <dbReference type="Proteomes" id="UP000439780"/>
    </source>
</evidence>
<dbReference type="Pfam" id="PF02397">
    <property type="entry name" value="Bac_transf"/>
    <property type="match status" value="1"/>
</dbReference>
<feature type="transmembrane region" description="Helical" evidence="8">
    <location>
        <begin position="31"/>
        <end position="51"/>
    </location>
</feature>
<dbReference type="InterPro" id="IPR017475">
    <property type="entry name" value="EPS_sugar_tfrase"/>
</dbReference>
<dbReference type="NCBIfam" id="TIGR03025">
    <property type="entry name" value="EPS_sugtrans"/>
    <property type="match status" value="1"/>
</dbReference>
<feature type="domain" description="Bacterial sugar transferase" evidence="9">
    <location>
        <begin position="271"/>
        <end position="459"/>
    </location>
</feature>
<evidence type="ECO:0000256" key="6">
    <source>
        <dbReference type="ARBA" id="ARBA00023136"/>
    </source>
</evidence>
<evidence type="ECO:0000256" key="3">
    <source>
        <dbReference type="ARBA" id="ARBA00022679"/>
    </source>
</evidence>
<feature type="transmembrane region" description="Helical" evidence="8">
    <location>
        <begin position="123"/>
        <end position="146"/>
    </location>
</feature>
<evidence type="ECO:0000313" key="10">
    <source>
        <dbReference type="EMBL" id="MXP28647.1"/>
    </source>
</evidence>
<evidence type="ECO:0000256" key="4">
    <source>
        <dbReference type="ARBA" id="ARBA00022692"/>
    </source>
</evidence>
<evidence type="ECO:0000256" key="7">
    <source>
        <dbReference type="ARBA" id="ARBA00023169"/>
    </source>
</evidence>
<keyword evidence="11" id="KW-1185">Reference proteome</keyword>
<proteinExistence type="inferred from homology"/>
<feature type="transmembrane region" description="Helical" evidence="8">
    <location>
        <begin position="276"/>
        <end position="297"/>
    </location>
</feature>
<dbReference type="PANTHER" id="PTHR30576">
    <property type="entry name" value="COLANIC BIOSYNTHESIS UDP-GLUCOSE LIPID CARRIER TRANSFERASE"/>
    <property type="match status" value="1"/>
</dbReference>
<dbReference type="GO" id="GO:0000271">
    <property type="term" value="P:polysaccharide biosynthetic process"/>
    <property type="evidence" value="ECO:0007669"/>
    <property type="project" value="UniProtKB-KW"/>
</dbReference>
<comment type="subcellular location">
    <subcellularLocation>
        <location evidence="1">Membrane</location>
        <topology evidence="1">Multi-pass membrane protein</topology>
    </subcellularLocation>
</comment>
<sequence length="464" mass="51936">MKDPGSLEIDEQDAAIVARDMHSRQTARLSLYARLILSDALAVIIAFGVANQFRDEAWLAPNGISLIFVILPLLVIVAGNMGAYTLEVLSDFAESARRIVYAIVQTFMIVFAVFFITQTAADISRVGVAVVFSTTLLVALLGRYLAHRWVKNALQGVLFDELVIVDSVPMPKIQARFVVDARQNGLEPDLSDPAMLERFARATDFYDRVVVACSVERQAQWATLLKSINATGELLVEQRNEVGVIGIDNFSGLGTLIVSRGSLSLADRIKKRMFDIAIALPAVILLGPLLILVAIGIKLDSRGPVFFRQPRVGRNNVPFMIYKFRSMRQDASDAQGNQSTRRDDDRISRFGRFIRRTSIDEIPQLFNVIKGEMSIVGPRPHALGSTADDRLFWEITQRYWERHALKPGITGLAQIRGFRGATEKTSDLTNRLQSDLEYLSGWRLWRDVEIMFATLRVLVHPNAY</sequence>
<comment type="caution">
    <text evidence="10">The sequence shown here is derived from an EMBL/GenBank/DDBJ whole genome shotgun (WGS) entry which is preliminary data.</text>
</comment>
<keyword evidence="7" id="KW-0270">Exopolysaccharide synthesis</keyword>
<dbReference type="GO" id="GO:0016780">
    <property type="term" value="F:phosphotransferase activity, for other substituted phosphate groups"/>
    <property type="evidence" value="ECO:0007669"/>
    <property type="project" value="TreeGrafter"/>
</dbReference>
<dbReference type="GO" id="GO:0016020">
    <property type="term" value="C:membrane"/>
    <property type="evidence" value="ECO:0007669"/>
    <property type="project" value="UniProtKB-SubCell"/>
</dbReference>
<keyword evidence="3 10" id="KW-0808">Transferase</keyword>
<dbReference type="AlphaFoldDB" id="A0A845AGQ5"/>
<keyword evidence="6 8" id="KW-0472">Membrane</keyword>
<dbReference type="EMBL" id="WTYA01000005">
    <property type="protein sequence ID" value="MXP28647.1"/>
    <property type="molecule type" value="Genomic_DNA"/>
</dbReference>
<gene>
    <name evidence="10" type="ORF">GRI58_07420</name>
</gene>
<evidence type="ECO:0000256" key="8">
    <source>
        <dbReference type="SAM" id="Phobius"/>
    </source>
</evidence>
<reference evidence="10 11" key="1">
    <citation type="submission" date="2019-12" db="EMBL/GenBank/DDBJ databases">
        <title>Genomic-based taxomic classification of the family Erythrobacteraceae.</title>
        <authorList>
            <person name="Xu L."/>
        </authorList>
    </citation>
    <scope>NUCLEOTIDE SEQUENCE [LARGE SCALE GENOMIC DNA]</scope>
    <source>
        <strain evidence="10 11">KEMB 9005-328</strain>
    </source>
</reference>
<evidence type="ECO:0000256" key="2">
    <source>
        <dbReference type="ARBA" id="ARBA00006464"/>
    </source>
</evidence>
<protein>
    <submittedName>
        <fullName evidence="10">Exopolysaccharide biosynthesis polyprenyl glycosylphosphotransferase</fullName>
    </submittedName>
</protein>
<evidence type="ECO:0000259" key="9">
    <source>
        <dbReference type="Pfam" id="PF02397"/>
    </source>
</evidence>
<accession>A0A845AGQ5</accession>
<evidence type="ECO:0000256" key="1">
    <source>
        <dbReference type="ARBA" id="ARBA00004141"/>
    </source>
</evidence>
<dbReference type="PANTHER" id="PTHR30576:SF0">
    <property type="entry name" value="UNDECAPRENYL-PHOSPHATE N-ACETYLGALACTOSAMINYL 1-PHOSPHATE TRANSFERASE-RELATED"/>
    <property type="match status" value="1"/>
</dbReference>
<feature type="transmembrane region" description="Helical" evidence="8">
    <location>
        <begin position="63"/>
        <end position="86"/>
    </location>
</feature>
<name>A0A845AGQ5_9SPHN</name>